<protein>
    <recommendedName>
        <fullName evidence="1">DUF6968 domain-containing protein</fullName>
    </recommendedName>
</protein>
<dbReference type="Pfam" id="PF22302">
    <property type="entry name" value="DUF6968"/>
    <property type="match status" value="1"/>
</dbReference>
<evidence type="ECO:0000313" key="2">
    <source>
        <dbReference type="EMBL" id="BDI30189.1"/>
    </source>
</evidence>
<evidence type="ECO:0000259" key="1">
    <source>
        <dbReference type="Pfam" id="PF22302"/>
    </source>
</evidence>
<feature type="domain" description="DUF6968" evidence="1">
    <location>
        <begin position="6"/>
        <end position="89"/>
    </location>
</feature>
<dbReference type="EMBL" id="AP025739">
    <property type="protein sequence ID" value="BDI30189.1"/>
    <property type="molecule type" value="Genomic_DNA"/>
</dbReference>
<sequence length="94" mass="10666">MSEIIAERIFDLNQDGIARNIRISMEKPCRCETGQDWVCHIVIETPDEVVKRPAYGVDSYQALEIGLSKMQVLIENLALHYRGEITLYGSANIL</sequence>
<accession>A0A402D272</accession>
<dbReference type="AlphaFoldDB" id="A0A402D272"/>
<gene>
    <name evidence="2" type="ORF">CCAX7_22400</name>
</gene>
<dbReference type="KEGG" id="ccot:CCAX7_22400"/>
<keyword evidence="3" id="KW-1185">Reference proteome</keyword>
<organism evidence="2 3">
    <name type="scientific">Capsulimonas corticalis</name>
    <dbReference type="NCBI Taxonomy" id="2219043"/>
    <lineage>
        <taxon>Bacteria</taxon>
        <taxon>Bacillati</taxon>
        <taxon>Armatimonadota</taxon>
        <taxon>Armatimonadia</taxon>
        <taxon>Capsulimonadales</taxon>
        <taxon>Capsulimonadaceae</taxon>
        <taxon>Capsulimonas</taxon>
    </lineage>
</organism>
<reference evidence="2 3" key="1">
    <citation type="journal article" date="2019" name="Int. J. Syst. Evol. Microbiol.">
        <title>Capsulimonas corticalis gen. nov., sp. nov., an aerobic capsulated bacterium, of a novel bacterial order, Capsulimonadales ord. nov., of the class Armatimonadia of the phylum Armatimonadetes.</title>
        <authorList>
            <person name="Li J."/>
            <person name="Kudo C."/>
            <person name="Tonouchi A."/>
        </authorList>
    </citation>
    <scope>NUCLEOTIDE SEQUENCE [LARGE SCALE GENOMIC DNA]</scope>
    <source>
        <strain evidence="2 3">AX-7</strain>
    </source>
</reference>
<proteinExistence type="predicted"/>
<dbReference type="RefSeq" id="WP_119323636.1">
    <property type="nucleotide sequence ID" value="NZ_AP025739.1"/>
</dbReference>
<evidence type="ECO:0000313" key="3">
    <source>
        <dbReference type="Proteomes" id="UP000287394"/>
    </source>
</evidence>
<dbReference type="InterPro" id="IPR054241">
    <property type="entry name" value="DUF6968"/>
</dbReference>
<name>A0A402D272_9BACT</name>
<dbReference type="OrthoDB" id="7276171at2"/>
<dbReference type="Proteomes" id="UP000287394">
    <property type="component" value="Chromosome"/>
</dbReference>